<dbReference type="PRINTS" id="PR00313">
    <property type="entry name" value="CABNDNGRPT"/>
</dbReference>
<feature type="region of interest" description="Disordered" evidence="3">
    <location>
        <begin position="633"/>
        <end position="670"/>
    </location>
</feature>
<protein>
    <submittedName>
        <fullName evidence="6">Calcium-binding protein</fullName>
    </submittedName>
</protein>
<comment type="caution">
    <text evidence="6">The sequence shown here is derived from an EMBL/GenBank/DDBJ whole genome shotgun (WGS) entry which is preliminary data.</text>
</comment>
<dbReference type="InterPro" id="IPR050557">
    <property type="entry name" value="RTX_toxin/Mannuronan_C5-epim"/>
</dbReference>
<reference evidence="7" key="1">
    <citation type="journal article" date="2019" name="Int. J. Syst. Evol. Microbiol.">
        <title>The Global Catalogue of Microorganisms (GCM) 10K type strain sequencing project: providing services to taxonomists for standard genome sequencing and annotation.</title>
        <authorList>
            <consortium name="The Broad Institute Genomics Platform"/>
            <consortium name="The Broad Institute Genome Sequencing Center for Infectious Disease"/>
            <person name="Wu L."/>
            <person name="Ma J."/>
        </authorList>
    </citation>
    <scope>NUCLEOTIDE SEQUENCE [LARGE SCALE GENOMIC DNA]</scope>
    <source>
        <strain evidence="7">CGMCC 4.1648</strain>
    </source>
</reference>
<dbReference type="Proteomes" id="UP001595829">
    <property type="component" value="Unassembled WGS sequence"/>
</dbReference>
<gene>
    <name evidence="6" type="ORF">ACFPM3_04615</name>
</gene>
<dbReference type="InterPro" id="IPR001434">
    <property type="entry name" value="OmcB-like_DUF11"/>
</dbReference>
<dbReference type="PANTHER" id="PTHR38340:SF1">
    <property type="entry name" value="S-LAYER PROTEIN"/>
    <property type="match status" value="1"/>
</dbReference>
<dbReference type="SUPFAM" id="SSF51120">
    <property type="entry name" value="beta-Roll"/>
    <property type="match status" value="1"/>
</dbReference>
<keyword evidence="2" id="KW-0964">Secreted</keyword>
<proteinExistence type="predicted"/>
<dbReference type="Gene3D" id="2.150.10.10">
    <property type="entry name" value="Serralysin-like metalloprotease, C-terminal"/>
    <property type="match status" value="1"/>
</dbReference>
<dbReference type="Pfam" id="PF00353">
    <property type="entry name" value="HemolysinCabind"/>
    <property type="match status" value="2"/>
</dbReference>
<keyword evidence="4" id="KW-0732">Signal</keyword>
<feature type="domain" description="DUF11" evidence="5">
    <location>
        <begin position="441"/>
        <end position="554"/>
    </location>
</feature>
<dbReference type="PANTHER" id="PTHR38340">
    <property type="entry name" value="S-LAYER PROTEIN"/>
    <property type="match status" value="1"/>
</dbReference>
<dbReference type="Gene3D" id="2.80.10.50">
    <property type="match status" value="3"/>
</dbReference>
<name>A0ABV9X7K4_9ACTN</name>
<feature type="chain" id="PRO_5045259722" evidence="4">
    <location>
        <begin position="40"/>
        <end position="670"/>
    </location>
</feature>
<evidence type="ECO:0000256" key="4">
    <source>
        <dbReference type="SAM" id="SignalP"/>
    </source>
</evidence>
<dbReference type="InterPro" id="IPR013431">
    <property type="entry name" value="Delta_60_rpt"/>
</dbReference>
<evidence type="ECO:0000256" key="2">
    <source>
        <dbReference type="ARBA" id="ARBA00022525"/>
    </source>
</evidence>
<evidence type="ECO:0000256" key="1">
    <source>
        <dbReference type="ARBA" id="ARBA00004613"/>
    </source>
</evidence>
<dbReference type="InterPro" id="IPR011049">
    <property type="entry name" value="Serralysin-like_metalloprot_C"/>
</dbReference>
<comment type="subcellular location">
    <subcellularLocation>
        <location evidence="1">Secreted</location>
    </subcellularLocation>
</comment>
<evidence type="ECO:0000313" key="7">
    <source>
        <dbReference type="Proteomes" id="UP001595829"/>
    </source>
</evidence>
<dbReference type="RefSeq" id="WP_345693395.1">
    <property type="nucleotide sequence ID" value="NZ_BAABIT010000001.1"/>
</dbReference>
<evidence type="ECO:0000256" key="3">
    <source>
        <dbReference type="SAM" id="MobiDB-lite"/>
    </source>
</evidence>
<organism evidence="6 7">
    <name type="scientific">Streptomyces coeruleoprunus</name>
    <dbReference type="NCBI Taxonomy" id="285563"/>
    <lineage>
        <taxon>Bacteria</taxon>
        <taxon>Bacillati</taxon>
        <taxon>Actinomycetota</taxon>
        <taxon>Actinomycetes</taxon>
        <taxon>Kitasatosporales</taxon>
        <taxon>Streptomycetaceae</taxon>
        <taxon>Streptomyces</taxon>
    </lineage>
</organism>
<dbReference type="InterPro" id="IPR047589">
    <property type="entry name" value="DUF11_rpt"/>
</dbReference>
<dbReference type="InterPro" id="IPR001343">
    <property type="entry name" value="Hemolysn_Ca-bd"/>
</dbReference>
<feature type="signal peptide" evidence="4">
    <location>
        <begin position="1"/>
        <end position="39"/>
    </location>
</feature>
<dbReference type="Pfam" id="PF17164">
    <property type="entry name" value="DUF5122"/>
    <property type="match status" value="7"/>
</dbReference>
<dbReference type="SUPFAM" id="SSF51004">
    <property type="entry name" value="C-terminal (heme d1) domain of cytochrome cd1-nitrite reductase"/>
    <property type="match status" value="1"/>
</dbReference>
<evidence type="ECO:0000313" key="6">
    <source>
        <dbReference type="EMBL" id="MFC5021435.1"/>
    </source>
</evidence>
<dbReference type="NCBIfam" id="TIGR01451">
    <property type="entry name" value="B_ant_repeat"/>
    <property type="match status" value="1"/>
</dbReference>
<dbReference type="Gene3D" id="2.60.40.10">
    <property type="entry name" value="Immunoglobulins"/>
    <property type="match status" value="1"/>
</dbReference>
<accession>A0ABV9X7K4</accession>
<dbReference type="InterPro" id="IPR013783">
    <property type="entry name" value="Ig-like_fold"/>
</dbReference>
<dbReference type="EMBL" id="JBHSJD010000002">
    <property type="protein sequence ID" value="MFC5021435.1"/>
    <property type="molecule type" value="Genomic_DNA"/>
</dbReference>
<evidence type="ECO:0000259" key="5">
    <source>
        <dbReference type="Pfam" id="PF01345"/>
    </source>
</evidence>
<dbReference type="NCBIfam" id="TIGR02608">
    <property type="entry name" value="delta_60_rpt"/>
    <property type="match status" value="7"/>
</dbReference>
<keyword evidence="7" id="KW-1185">Reference proteome</keyword>
<dbReference type="Pfam" id="PF01345">
    <property type="entry name" value="DUF11"/>
    <property type="match status" value="1"/>
</dbReference>
<dbReference type="InterPro" id="IPR011048">
    <property type="entry name" value="Haem_d1_sf"/>
</dbReference>
<sequence>MTRFIPRSLPRLRRRLGRACAAAGTAVALLVALPGSVLAAPGDLDLTFSGDGKVVTSLAPTDDSQDVLLQSDGKLVTIGTVYPFEGPGDFALVRYNADGSMDTAFGDNGVATASFSEFGDVAQAGALQSDGRIVVVGSSDTPDGSRALFVVARFNSDGSLDTGFGDGGRVFTDFGAGFSSNAHGVLVQPDGTIVAVGNTGVGGLQFAVARYLPDGSPDPGFGDGGRAISDFEGGGATAYDVARQADGGIVAAGEAGFTGPSFASDFAVARFRSDGTLDAGFGGDGTVTTSFAGEDSGRGVAVQSDGRIVVAGYSGLTWALARYLPDGTPDPDFSGDGRVTTSFVNFGRAYDVTLQSDGRIIGAGDADTDFALVRYRSDGNLDTTFGGGDGKVVTDIETFFDSARAVLLQPDGKIVAAGTSGDDRAVARFLGGTETTPTANLSVTKTGPSSVSLGTQATYTVRVTNTSTDTSATNVSLTDTLSGPAVLLSATPTQGSCSLTTGRATCSLGTLAPGASATVTVVAEPTATGTLTDTATASAAQSDPVPGNNTATVSTSVNNFRGCTIVGTSGANTINGTSGSDVICALGGNDTIYAVAGNDTVYGGSGNDYLNGGSGHDTLNAGPGGDTLYGHYGDDRLDTRDGVSGNDRADGGPGSDTCTTDSGDTRVSCG</sequence>